<dbReference type="Pfam" id="PF01434">
    <property type="entry name" value="Peptidase_M41"/>
    <property type="match status" value="1"/>
</dbReference>
<reference evidence="3" key="1">
    <citation type="submission" date="2019-03" db="EMBL/GenBank/DDBJ databases">
        <title>Lake Tanganyika Metagenome-Assembled Genomes (MAGs).</title>
        <authorList>
            <person name="Tran P."/>
        </authorList>
    </citation>
    <scope>NUCLEOTIDE SEQUENCE</scope>
    <source>
        <strain evidence="3">K_DeepCast_150m_m2_040</strain>
    </source>
</reference>
<dbReference type="GO" id="GO:0006508">
    <property type="term" value="P:proteolysis"/>
    <property type="evidence" value="ECO:0007669"/>
    <property type="project" value="InterPro"/>
</dbReference>
<evidence type="ECO:0000256" key="1">
    <source>
        <dbReference type="SAM" id="MobiDB-lite"/>
    </source>
</evidence>
<feature type="domain" description="Peptidase M41" evidence="2">
    <location>
        <begin position="1"/>
        <end position="43"/>
    </location>
</feature>
<evidence type="ECO:0000259" key="2">
    <source>
        <dbReference type="Pfam" id="PF01434"/>
    </source>
</evidence>
<dbReference type="InterPro" id="IPR000642">
    <property type="entry name" value="Peptidase_M41"/>
</dbReference>
<evidence type="ECO:0000313" key="3">
    <source>
        <dbReference type="EMBL" id="MBM3333011.1"/>
    </source>
</evidence>
<keyword evidence="3" id="KW-0378">Hydrolase</keyword>
<sequence>RRIIDEQSDRAHDIVTSHREMLDALARALLERETLNGEDIDRVMGIGPSEPQPAETAPAE</sequence>
<dbReference type="InterPro" id="IPR037219">
    <property type="entry name" value="Peptidase_M41-like"/>
</dbReference>
<dbReference type="GO" id="GO:0004222">
    <property type="term" value="F:metalloendopeptidase activity"/>
    <property type="evidence" value="ECO:0007669"/>
    <property type="project" value="InterPro"/>
</dbReference>
<dbReference type="AlphaFoldDB" id="A0A938BRC0"/>
<comment type="caution">
    <text evidence="3">The sequence shown here is derived from an EMBL/GenBank/DDBJ whole genome shotgun (WGS) entry which is preliminary data.</text>
</comment>
<organism evidence="3 4">
    <name type="scientific">candidate division WOR-3 bacterium</name>
    <dbReference type="NCBI Taxonomy" id="2052148"/>
    <lineage>
        <taxon>Bacteria</taxon>
        <taxon>Bacteria division WOR-3</taxon>
    </lineage>
</organism>
<dbReference type="SUPFAM" id="SSF140990">
    <property type="entry name" value="FtsH protease domain-like"/>
    <property type="match status" value="1"/>
</dbReference>
<protein>
    <submittedName>
        <fullName evidence="3">ATP-dependent zinc metalloprotease FtsH</fullName>
    </submittedName>
</protein>
<keyword evidence="3" id="KW-0645">Protease</keyword>
<dbReference type="Gene3D" id="1.20.58.760">
    <property type="entry name" value="Peptidase M41"/>
    <property type="match status" value="1"/>
</dbReference>
<feature type="non-terminal residue" evidence="3">
    <location>
        <position position="1"/>
    </location>
</feature>
<keyword evidence="3" id="KW-0482">Metalloprotease</keyword>
<dbReference type="Proteomes" id="UP000779900">
    <property type="component" value="Unassembled WGS sequence"/>
</dbReference>
<dbReference type="EMBL" id="VGIR01000211">
    <property type="protein sequence ID" value="MBM3333011.1"/>
    <property type="molecule type" value="Genomic_DNA"/>
</dbReference>
<dbReference type="GO" id="GO:0004176">
    <property type="term" value="F:ATP-dependent peptidase activity"/>
    <property type="evidence" value="ECO:0007669"/>
    <property type="project" value="InterPro"/>
</dbReference>
<dbReference type="GO" id="GO:0005524">
    <property type="term" value="F:ATP binding"/>
    <property type="evidence" value="ECO:0007669"/>
    <property type="project" value="InterPro"/>
</dbReference>
<name>A0A938BRC0_UNCW3</name>
<gene>
    <name evidence="3" type="ORF">FJY68_14400</name>
</gene>
<evidence type="ECO:0000313" key="4">
    <source>
        <dbReference type="Proteomes" id="UP000779900"/>
    </source>
</evidence>
<feature type="region of interest" description="Disordered" evidence="1">
    <location>
        <begin position="40"/>
        <end position="60"/>
    </location>
</feature>
<proteinExistence type="predicted"/>
<accession>A0A938BRC0</accession>